<dbReference type="HOGENOM" id="CLU_044057_0_0_11"/>
<dbReference type="EMBL" id="CP006272">
    <property type="protein sequence ID" value="AGZ41314.1"/>
    <property type="molecule type" value="Genomic_DNA"/>
</dbReference>
<dbReference type="SMART" id="SM00701">
    <property type="entry name" value="PGRP"/>
    <property type="match status" value="1"/>
</dbReference>
<dbReference type="Gene3D" id="3.40.80.10">
    <property type="entry name" value="Peptidoglycan recognition protein-like"/>
    <property type="match status" value="1"/>
</dbReference>
<dbReference type="Pfam" id="PF01510">
    <property type="entry name" value="Amidase_2"/>
    <property type="match status" value="1"/>
</dbReference>
<protein>
    <submittedName>
        <fullName evidence="3">N-acetylmuramoyl-L-alanine amidase family 2 protein</fullName>
    </submittedName>
</protein>
<dbReference type="GO" id="GO:0009253">
    <property type="term" value="P:peptidoglycan catabolic process"/>
    <property type="evidence" value="ECO:0007669"/>
    <property type="project" value="InterPro"/>
</dbReference>
<dbReference type="PATRIC" id="fig|1246995.3.peg.3078"/>
<dbReference type="InterPro" id="IPR002502">
    <property type="entry name" value="Amidase_domain"/>
</dbReference>
<keyword evidence="4" id="KW-1185">Reference proteome</keyword>
<feature type="domain" description="Peptidoglycan recognition protein family" evidence="2">
    <location>
        <begin position="133"/>
        <end position="293"/>
    </location>
</feature>
<dbReference type="PANTHER" id="PTHR11022:SF41">
    <property type="entry name" value="PEPTIDOGLYCAN-RECOGNITION PROTEIN LC-RELATED"/>
    <property type="match status" value="1"/>
</dbReference>
<evidence type="ECO:0000313" key="3">
    <source>
        <dbReference type="EMBL" id="AGZ41314.1"/>
    </source>
</evidence>
<dbReference type="InterPro" id="IPR036505">
    <property type="entry name" value="Amidase/PGRP_sf"/>
</dbReference>
<evidence type="ECO:0000313" key="4">
    <source>
        <dbReference type="Proteomes" id="UP000017746"/>
    </source>
</evidence>
<organism evidence="3 4">
    <name type="scientific">Actinoplanes friuliensis DSM 7358</name>
    <dbReference type="NCBI Taxonomy" id="1246995"/>
    <lineage>
        <taxon>Bacteria</taxon>
        <taxon>Bacillati</taxon>
        <taxon>Actinomycetota</taxon>
        <taxon>Actinomycetes</taxon>
        <taxon>Micromonosporales</taxon>
        <taxon>Micromonosporaceae</taxon>
        <taxon>Actinoplanes</taxon>
    </lineage>
</organism>
<dbReference type="InterPro" id="IPR006619">
    <property type="entry name" value="PGRP_domain_met/bac"/>
</dbReference>
<dbReference type="GO" id="GO:0008745">
    <property type="term" value="F:N-acetylmuramoyl-L-alanine amidase activity"/>
    <property type="evidence" value="ECO:0007669"/>
    <property type="project" value="InterPro"/>
</dbReference>
<dbReference type="GO" id="GO:0008270">
    <property type="term" value="F:zinc ion binding"/>
    <property type="evidence" value="ECO:0007669"/>
    <property type="project" value="InterPro"/>
</dbReference>
<dbReference type="CDD" id="cd06583">
    <property type="entry name" value="PGRP"/>
    <property type="match status" value="1"/>
</dbReference>
<comment type="similarity">
    <text evidence="1">Belongs to the N-acetylmuramoyl-L-alanine amidase 2 family.</text>
</comment>
<dbReference type="SUPFAM" id="SSF55846">
    <property type="entry name" value="N-acetylmuramoyl-L-alanine amidase-like"/>
    <property type="match status" value="1"/>
</dbReference>
<dbReference type="KEGG" id="afs:AFR_15160"/>
<evidence type="ECO:0000259" key="2">
    <source>
        <dbReference type="SMART" id="SM00701"/>
    </source>
</evidence>
<dbReference type="AlphaFoldDB" id="U5VWR3"/>
<dbReference type="InterPro" id="IPR015510">
    <property type="entry name" value="PGRP"/>
</dbReference>
<sequence>MSAVVAAAADVRPGAAVRRVPQTQLHSRPRARGGAKVGTAAFPLSHVGLSWTGGAAAVRLRTRDGWGDWQPARGCAPAGGGSALVNARDAIGYEVQADGGSVAAVELNTVDGPLRAVAAAPGVLPAAIVDDGPRYLSRAAWGAEESRRITTTPLSFFPVSVLTVHHEGGTYDPSREEAHVRALYAYQTTPAAQGGSGLDDLGYHLLIGAAGTVYEGRWSGTDLVPVFGPGAGPDGGPRMVNGGHLAGFNAGNVGVCLLGDYTTAAPAESVYRSLAAVLATLADACRLDPAATTRYVNPADVANPARTEPPRSATIRTVTSHRDWHAANPAAGSTDCPGAAFHPGMDRVRQDVAALITTI</sequence>
<accession>U5VWR3</accession>
<dbReference type="PANTHER" id="PTHR11022">
    <property type="entry name" value="PEPTIDOGLYCAN RECOGNITION PROTEIN"/>
    <property type="match status" value="1"/>
</dbReference>
<dbReference type="eggNOG" id="COG5479">
    <property type="taxonomic scope" value="Bacteria"/>
</dbReference>
<evidence type="ECO:0000256" key="1">
    <source>
        <dbReference type="ARBA" id="ARBA00007553"/>
    </source>
</evidence>
<dbReference type="Proteomes" id="UP000017746">
    <property type="component" value="Chromosome"/>
</dbReference>
<reference evidence="3 4" key="1">
    <citation type="journal article" date="2014" name="J. Biotechnol.">
        <title>Complete genome sequence of the actinobacterium Actinoplanes friuliensis HAG 010964, producer of the lipopeptide antibiotic friulimycin.</title>
        <authorList>
            <person name="Ruckert C."/>
            <person name="Szczepanowski R."/>
            <person name="Albersmeier A."/>
            <person name="Goesmann A."/>
            <person name="Fischer N."/>
            <person name="Steinkamper A."/>
            <person name="Puhler A."/>
            <person name="Biener R."/>
            <person name="Schwartz D."/>
            <person name="Kalinowski J."/>
        </authorList>
    </citation>
    <scope>NUCLEOTIDE SEQUENCE [LARGE SCALE GENOMIC DNA]</scope>
    <source>
        <strain evidence="3 4">DSM 7358</strain>
    </source>
</reference>
<proteinExistence type="inferred from homology"/>
<name>U5VWR3_9ACTN</name>
<gene>
    <name evidence="3" type="ORF">AFR_15160</name>
</gene>